<dbReference type="PROSITE" id="PS50238">
    <property type="entry name" value="RHOGAP"/>
    <property type="match status" value="1"/>
</dbReference>
<gene>
    <name evidence="6" type="ORF">FA13DRAFT_1755745</name>
</gene>
<organism evidence="6 7">
    <name type="scientific">Coprinellus micaceus</name>
    <name type="common">Glistening ink-cap mushroom</name>
    <name type="synonym">Coprinus micaceus</name>
    <dbReference type="NCBI Taxonomy" id="71717"/>
    <lineage>
        <taxon>Eukaryota</taxon>
        <taxon>Fungi</taxon>
        <taxon>Dikarya</taxon>
        <taxon>Basidiomycota</taxon>
        <taxon>Agaricomycotina</taxon>
        <taxon>Agaricomycetes</taxon>
        <taxon>Agaricomycetidae</taxon>
        <taxon>Agaricales</taxon>
        <taxon>Agaricineae</taxon>
        <taxon>Psathyrellaceae</taxon>
        <taxon>Coprinellus</taxon>
    </lineage>
</organism>
<keyword evidence="1" id="KW-0343">GTPase activation</keyword>
<dbReference type="OrthoDB" id="79452at2759"/>
<dbReference type="STRING" id="71717.A0A4Y7T4L8"/>
<dbReference type="Pfam" id="PF00620">
    <property type="entry name" value="RhoGAP"/>
    <property type="match status" value="1"/>
</dbReference>
<dbReference type="AlphaFoldDB" id="A0A4Y7T4L8"/>
<name>A0A4Y7T4L8_COPMI</name>
<dbReference type="SMART" id="SM00324">
    <property type="entry name" value="RhoGAP"/>
    <property type="match status" value="1"/>
</dbReference>
<feature type="domain" description="Rho-GAP" evidence="4">
    <location>
        <begin position="395"/>
        <end position="594"/>
    </location>
</feature>
<dbReference type="Proteomes" id="UP000298030">
    <property type="component" value="Unassembled WGS sequence"/>
</dbReference>
<keyword evidence="7" id="KW-1185">Reference proteome</keyword>
<dbReference type="PROSITE" id="PS51741">
    <property type="entry name" value="F_BAR"/>
    <property type="match status" value="1"/>
</dbReference>
<comment type="caution">
    <text evidence="6">The sequence shown here is derived from an EMBL/GenBank/DDBJ whole genome shotgun (WGS) entry which is preliminary data.</text>
</comment>
<feature type="coiled-coil region" evidence="3">
    <location>
        <begin position="153"/>
        <end position="191"/>
    </location>
</feature>
<dbReference type="GO" id="GO:0005096">
    <property type="term" value="F:GTPase activator activity"/>
    <property type="evidence" value="ECO:0007669"/>
    <property type="project" value="UniProtKB-KW"/>
</dbReference>
<dbReference type="InterPro" id="IPR001060">
    <property type="entry name" value="FCH_dom"/>
</dbReference>
<evidence type="ECO:0000256" key="1">
    <source>
        <dbReference type="ARBA" id="ARBA00022468"/>
    </source>
</evidence>
<evidence type="ECO:0000256" key="3">
    <source>
        <dbReference type="SAM" id="Coils"/>
    </source>
</evidence>
<sequence length="601" mass="67532">MRLWDLVWPVESSTCSTDSEGRSAFLTPFNEGNSLERRDTLATIHSVEQPSLVEPGFDENVLRQLCDLDCSVPLLLDRIKQSVVSCREASIFFKKRALIEEEYGKTLQKLARSTAEVYALNDGKAGSFVDAWMNTMKIHEAMAENRLRFAQRLNEMSEELATIVKEVDKNRKQTKDLATRYERALQDSEAATDKCKNRLDVTSEELERLLLQKEGESYKDTAVKAQTGGKRAIGKAVGGLLLKGKNVGNIQRQEDDVRTRVSNASDQYRKAVTDTQAMRQEYFNFQLPRILRALKECADEVDLGTQYHLTRYAFLFESIVLSDGSTLVPTTDDTVGLKATIETIDNRGDFQNKTIRKKWYVPSVSVFGGPNYAAQNAAPNGIYGLQDKGKPTFAVDLAMQMTRDNAEVPPIVLKCSQAIEKYGINSQGVYRVSGMTSKVLNLKQRLDKDLGSVDLDAPEWSSDINTVCSVLKMWFRDLPDPLMTRHLHQGPIPFPAAPALLTAYVEVDNERLKQIRLHERVNDLPDPNYSTLKYFFGHLHRITQNSEVNNMSITNLAIVFGPTLFGQEGGGGMADTVHQNHAVETILKHYTDIFIDENDAT</sequence>
<dbReference type="PANTHER" id="PTHR23176:SF134">
    <property type="entry name" value="RHO-TYPE GTPASE-ACTIVATING PROTEIN"/>
    <property type="match status" value="1"/>
</dbReference>
<evidence type="ECO:0000256" key="2">
    <source>
        <dbReference type="PROSITE-ProRule" id="PRU01077"/>
    </source>
</evidence>
<evidence type="ECO:0000313" key="7">
    <source>
        <dbReference type="Proteomes" id="UP000298030"/>
    </source>
</evidence>
<reference evidence="6 7" key="1">
    <citation type="journal article" date="2019" name="Nat. Ecol. Evol.">
        <title>Megaphylogeny resolves global patterns of mushroom evolution.</title>
        <authorList>
            <person name="Varga T."/>
            <person name="Krizsan K."/>
            <person name="Foldi C."/>
            <person name="Dima B."/>
            <person name="Sanchez-Garcia M."/>
            <person name="Sanchez-Ramirez S."/>
            <person name="Szollosi G.J."/>
            <person name="Szarkandi J.G."/>
            <person name="Papp V."/>
            <person name="Albert L."/>
            <person name="Andreopoulos W."/>
            <person name="Angelini C."/>
            <person name="Antonin V."/>
            <person name="Barry K.W."/>
            <person name="Bougher N.L."/>
            <person name="Buchanan P."/>
            <person name="Buyck B."/>
            <person name="Bense V."/>
            <person name="Catcheside P."/>
            <person name="Chovatia M."/>
            <person name="Cooper J."/>
            <person name="Damon W."/>
            <person name="Desjardin D."/>
            <person name="Finy P."/>
            <person name="Geml J."/>
            <person name="Haridas S."/>
            <person name="Hughes K."/>
            <person name="Justo A."/>
            <person name="Karasinski D."/>
            <person name="Kautmanova I."/>
            <person name="Kiss B."/>
            <person name="Kocsube S."/>
            <person name="Kotiranta H."/>
            <person name="LaButti K.M."/>
            <person name="Lechner B.E."/>
            <person name="Liimatainen K."/>
            <person name="Lipzen A."/>
            <person name="Lukacs Z."/>
            <person name="Mihaltcheva S."/>
            <person name="Morgado L.N."/>
            <person name="Niskanen T."/>
            <person name="Noordeloos M.E."/>
            <person name="Ohm R.A."/>
            <person name="Ortiz-Santana B."/>
            <person name="Ovrebo C."/>
            <person name="Racz N."/>
            <person name="Riley R."/>
            <person name="Savchenko A."/>
            <person name="Shiryaev A."/>
            <person name="Soop K."/>
            <person name="Spirin V."/>
            <person name="Szebenyi C."/>
            <person name="Tomsovsky M."/>
            <person name="Tulloss R.E."/>
            <person name="Uehling J."/>
            <person name="Grigoriev I.V."/>
            <person name="Vagvolgyi C."/>
            <person name="Papp T."/>
            <person name="Martin F.M."/>
            <person name="Miettinen O."/>
            <person name="Hibbett D.S."/>
            <person name="Nagy L.G."/>
        </authorList>
    </citation>
    <scope>NUCLEOTIDE SEQUENCE [LARGE SCALE GENOMIC DNA]</scope>
    <source>
        <strain evidence="6 7">FP101781</strain>
    </source>
</reference>
<dbReference type="SUPFAM" id="SSF103657">
    <property type="entry name" value="BAR/IMD domain-like"/>
    <property type="match status" value="1"/>
</dbReference>
<protein>
    <submittedName>
        <fullName evidence="6">GTPase activating protein</fullName>
    </submittedName>
</protein>
<dbReference type="InterPro" id="IPR031160">
    <property type="entry name" value="F_BAR_dom"/>
</dbReference>
<dbReference type="GO" id="GO:0005737">
    <property type="term" value="C:cytoplasm"/>
    <property type="evidence" value="ECO:0007669"/>
    <property type="project" value="TreeGrafter"/>
</dbReference>
<evidence type="ECO:0000259" key="4">
    <source>
        <dbReference type="PROSITE" id="PS50238"/>
    </source>
</evidence>
<dbReference type="Gene3D" id="1.10.555.10">
    <property type="entry name" value="Rho GTPase activation protein"/>
    <property type="match status" value="1"/>
</dbReference>
<dbReference type="InterPro" id="IPR027267">
    <property type="entry name" value="AH/BAR_dom_sf"/>
</dbReference>
<dbReference type="Pfam" id="PF00611">
    <property type="entry name" value="FCH"/>
    <property type="match status" value="1"/>
</dbReference>
<dbReference type="PANTHER" id="PTHR23176">
    <property type="entry name" value="RHO/RAC/CDC GTPASE-ACTIVATING PROTEIN"/>
    <property type="match status" value="1"/>
</dbReference>
<dbReference type="Gene3D" id="1.20.1270.60">
    <property type="entry name" value="Arfaptin homology (AH) domain/BAR domain"/>
    <property type="match status" value="1"/>
</dbReference>
<dbReference type="SMART" id="SM00055">
    <property type="entry name" value="FCH"/>
    <property type="match status" value="1"/>
</dbReference>
<proteinExistence type="predicted"/>
<dbReference type="EMBL" id="QPFP01000029">
    <property type="protein sequence ID" value="TEB29117.1"/>
    <property type="molecule type" value="Genomic_DNA"/>
</dbReference>
<evidence type="ECO:0000259" key="5">
    <source>
        <dbReference type="PROSITE" id="PS51741"/>
    </source>
</evidence>
<dbReference type="InterPro" id="IPR000198">
    <property type="entry name" value="RhoGAP_dom"/>
</dbReference>
<dbReference type="GO" id="GO:0007165">
    <property type="term" value="P:signal transduction"/>
    <property type="evidence" value="ECO:0007669"/>
    <property type="project" value="InterPro"/>
</dbReference>
<accession>A0A4Y7T4L8</accession>
<dbReference type="InterPro" id="IPR050729">
    <property type="entry name" value="Rho-GAP"/>
</dbReference>
<dbReference type="SUPFAM" id="SSF48350">
    <property type="entry name" value="GTPase activation domain, GAP"/>
    <property type="match status" value="1"/>
</dbReference>
<dbReference type="InterPro" id="IPR008936">
    <property type="entry name" value="Rho_GTPase_activation_prot"/>
</dbReference>
<evidence type="ECO:0000313" key="6">
    <source>
        <dbReference type="EMBL" id="TEB29117.1"/>
    </source>
</evidence>
<feature type="domain" description="F-BAR" evidence="5">
    <location>
        <begin position="55"/>
        <end position="349"/>
    </location>
</feature>
<keyword evidence="2 3" id="KW-0175">Coiled coil</keyword>